<dbReference type="EMBL" id="RXIC02000026">
    <property type="protein sequence ID" value="KAB1202124.1"/>
    <property type="molecule type" value="Genomic_DNA"/>
</dbReference>
<name>A0A6A1UNP5_9ROSI</name>
<keyword evidence="2" id="KW-1185">Reference proteome</keyword>
<gene>
    <name evidence="1" type="ORF">CJ030_MR8G002381</name>
</gene>
<dbReference type="Pfam" id="PF12023">
    <property type="entry name" value="DUF3511"/>
    <property type="match status" value="1"/>
</dbReference>
<dbReference type="Proteomes" id="UP000516437">
    <property type="component" value="Chromosome 8"/>
</dbReference>
<comment type="caution">
    <text evidence="1">The sequence shown here is derived from an EMBL/GenBank/DDBJ whole genome shotgun (WGS) entry which is preliminary data.</text>
</comment>
<protein>
    <submittedName>
        <fullName evidence="1">Uncharacterized protein</fullName>
    </submittedName>
</protein>
<dbReference type="PANTHER" id="PTHR33193:SF68">
    <property type="entry name" value="DUF3511 DOMAIN-CONTAINING PROTEIN"/>
    <property type="match status" value="1"/>
</dbReference>
<dbReference type="OrthoDB" id="660385at2759"/>
<dbReference type="AlphaFoldDB" id="A0A6A1UNP5"/>
<proteinExistence type="predicted"/>
<reference evidence="1 2" key="1">
    <citation type="journal article" date="2019" name="Plant Biotechnol. J.">
        <title>The red bayberry genome and genetic basis of sex determination.</title>
        <authorList>
            <person name="Jia H.M."/>
            <person name="Jia H.J."/>
            <person name="Cai Q.L."/>
            <person name="Wang Y."/>
            <person name="Zhao H.B."/>
            <person name="Yang W.F."/>
            <person name="Wang G.Y."/>
            <person name="Li Y.H."/>
            <person name="Zhan D.L."/>
            <person name="Shen Y.T."/>
            <person name="Niu Q.F."/>
            <person name="Chang L."/>
            <person name="Qiu J."/>
            <person name="Zhao L."/>
            <person name="Xie H.B."/>
            <person name="Fu W.Y."/>
            <person name="Jin J."/>
            <person name="Li X.W."/>
            <person name="Jiao Y."/>
            <person name="Zhou C.C."/>
            <person name="Tu T."/>
            <person name="Chai C.Y."/>
            <person name="Gao J.L."/>
            <person name="Fan L.J."/>
            <person name="van de Weg E."/>
            <person name="Wang J.Y."/>
            <person name="Gao Z.S."/>
        </authorList>
    </citation>
    <scope>NUCLEOTIDE SEQUENCE [LARGE SCALE GENOMIC DNA]</scope>
    <source>
        <tissue evidence="1">Leaves</tissue>
    </source>
</reference>
<evidence type="ECO:0000313" key="2">
    <source>
        <dbReference type="Proteomes" id="UP000516437"/>
    </source>
</evidence>
<evidence type="ECO:0000313" key="1">
    <source>
        <dbReference type="EMBL" id="KAB1202124.1"/>
    </source>
</evidence>
<dbReference type="PANTHER" id="PTHR33193">
    <property type="entry name" value="DOMAIN PROTEIN, PUTATIVE (DUF3511)-RELATED"/>
    <property type="match status" value="1"/>
</dbReference>
<dbReference type="InterPro" id="IPR021899">
    <property type="entry name" value="DUF3511"/>
</dbReference>
<sequence>MEESRFYRSYGAGQNVEIVSVKNLSENQMFVGRSSLPPLDPYPTKQQTVVKPTETKNTWWNDPEMKRKRRVAKYKLYSAEGKIKISLKKGLRWIKRKCIMVVRRL</sequence>
<organism evidence="1 2">
    <name type="scientific">Morella rubra</name>
    <name type="common">Chinese bayberry</name>
    <dbReference type="NCBI Taxonomy" id="262757"/>
    <lineage>
        <taxon>Eukaryota</taxon>
        <taxon>Viridiplantae</taxon>
        <taxon>Streptophyta</taxon>
        <taxon>Embryophyta</taxon>
        <taxon>Tracheophyta</taxon>
        <taxon>Spermatophyta</taxon>
        <taxon>Magnoliopsida</taxon>
        <taxon>eudicotyledons</taxon>
        <taxon>Gunneridae</taxon>
        <taxon>Pentapetalae</taxon>
        <taxon>rosids</taxon>
        <taxon>fabids</taxon>
        <taxon>Fagales</taxon>
        <taxon>Myricaceae</taxon>
        <taxon>Morella</taxon>
    </lineage>
</organism>
<accession>A0A6A1UNP5</accession>